<dbReference type="Gene3D" id="3.40.50.1820">
    <property type="entry name" value="alpha/beta hydrolase"/>
    <property type="match status" value="1"/>
</dbReference>
<dbReference type="OrthoDB" id="5422338at2"/>
<dbReference type="Proteomes" id="UP000198504">
    <property type="component" value="Unassembled WGS sequence"/>
</dbReference>
<reference evidence="5" key="1">
    <citation type="submission" date="2016-10" db="EMBL/GenBank/DDBJ databases">
        <authorList>
            <person name="Varghese N."/>
            <person name="Submissions S."/>
        </authorList>
    </citation>
    <scope>NUCLEOTIDE SEQUENCE [LARGE SCALE GENOMIC DNA]</scope>
    <source>
        <strain evidence="5">CGMCC 4.6856</strain>
    </source>
</reference>
<dbReference type="InterPro" id="IPR029058">
    <property type="entry name" value="AB_hydrolase_fold"/>
</dbReference>
<dbReference type="STRING" id="1036181.SAMN05421756_11064"/>
<dbReference type="PANTHER" id="PTHR43798">
    <property type="entry name" value="MONOACYLGLYCEROL LIPASE"/>
    <property type="match status" value="1"/>
</dbReference>
<dbReference type="SUPFAM" id="SSF53474">
    <property type="entry name" value="alpha/beta-Hydrolases"/>
    <property type="match status" value="1"/>
</dbReference>
<keyword evidence="2" id="KW-1133">Transmembrane helix</keyword>
<dbReference type="InterPro" id="IPR050266">
    <property type="entry name" value="AB_hydrolase_sf"/>
</dbReference>
<evidence type="ECO:0000313" key="5">
    <source>
        <dbReference type="Proteomes" id="UP000198504"/>
    </source>
</evidence>
<dbReference type="GO" id="GO:0016020">
    <property type="term" value="C:membrane"/>
    <property type="evidence" value="ECO:0007669"/>
    <property type="project" value="TreeGrafter"/>
</dbReference>
<organism evidence="4 5">
    <name type="scientific">Microlunatus flavus</name>
    <dbReference type="NCBI Taxonomy" id="1036181"/>
    <lineage>
        <taxon>Bacteria</taxon>
        <taxon>Bacillati</taxon>
        <taxon>Actinomycetota</taxon>
        <taxon>Actinomycetes</taxon>
        <taxon>Propionibacteriales</taxon>
        <taxon>Propionibacteriaceae</taxon>
        <taxon>Microlunatus</taxon>
    </lineage>
</organism>
<evidence type="ECO:0000259" key="3">
    <source>
        <dbReference type="Pfam" id="PF12697"/>
    </source>
</evidence>
<keyword evidence="5" id="KW-1185">Reference proteome</keyword>
<gene>
    <name evidence="4" type="ORF">SAMN05421756_11064</name>
</gene>
<dbReference type="EMBL" id="FOFA01000010">
    <property type="protein sequence ID" value="SER21393.1"/>
    <property type="molecule type" value="Genomic_DNA"/>
</dbReference>
<dbReference type="AlphaFoldDB" id="A0A1H9MDZ9"/>
<evidence type="ECO:0000256" key="2">
    <source>
        <dbReference type="SAM" id="Phobius"/>
    </source>
</evidence>
<name>A0A1H9MDZ9_9ACTN</name>
<sequence length="414" mass="43569">MAARAPRGLGRALVRRAGRRSSPTASLASWTGGGLGAGVGLVAGVLALAAGGVAVGLELEKRVVTKRIGRASAAEDKIVLPRSDGPTVRTPDGVPLHTEVDERADDPAATYGTELPPLPADAPTLVLVHGYALSLDCWLYQRAHFRGRVREVLYDQRSHGRSGHSSAEFCRVPQLAEDLRQVLAEVTGDGPVVLVGHSMGAMTIMHLALSYPELFGPQVKGVALFSTSAGEMADYSPVRAIPGAVFSKVAPPLLAGLNRVPELVARSRQAGTDLGFVVTKRMAFGSDVPANLVELTSEMLGETSLEVVADFYPTFSELDEYEAFAVMSRVPCAVVGGLDDVITPIEHTDKIIELMPQARSLRVEHCGHLGLMEHPEVFSGVVEDLYAQVLQDGAGGDAADGNAADVDAEGAARA</sequence>
<dbReference type="InterPro" id="IPR000073">
    <property type="entry name" value="AB_hydrolase_1"/>
</dbReference>
<accession>A0A1H9MDZ9</accession>
<dbReference type="GO" id="GO:0016787">
    <property type="term" value="F:hydrolase activity"/>
    <property type="evidence" value="ECO:0007669"/>
    <property type="project" value="UniProtKB-KW"/>
</dbReference>
<dbReference type="RefSeq" id="WP_091185364.1">
    <property type="nucleotide sequence ID" value="NZ_FOFA01000010.1"/>
</dbReference>
<evidence type="ECO:0000256" key="1">
    <source>
        <dbReference type="ARBA" id="ARBA00022801"/>
    </source>
</evidence>
<dbReference type="Pfam" id="PF12697">
    <property type="entry name" value="Abhydrolase_6"/>
    <property type="match status" value="1"/>
</dbReference>
<dbReference type="PANTHER" id="PTHR43798:SF31">
    <property type="entry name" value="AB HYDROLASE SUPERFAMILY PROTEIN YCLE"/>
    <property type="match status" value="1"/>
</dbReference>
<proteinExistence type="predicted"/>
<protein>
    <submittedName>
        <fullName evidence="4">Pimeloyl-ACP methyl ester carboxylesterase</fullName>
    </submittedName>
</protein>
<feature type="domain" description="AB hydrolase-1" evidence="3">
    <location>
        <begin position="125"/>
        <end position="378"/>
    </location>
</feature>
<feature type="transmembrane region" description="Helical" evidence="2">
    <location>
        <begin position="35"/>
        <end position="57"/>
    </location>
</feature>
<keyword evidence="1" id="KW-0378">Hydrolase</keyword>
<keyword evidence="2" id="KW-0812">Transmembrane</keyword>
<evidence type="ECO:0000313" key="4">
    <source>
        <dbReference type="EMBL" id="SER21393.1"/>
    </source>
</evidence>
<keyword evidence="2" id="KW-0472">Membrane</keyword>